<dbReference type="PANTHER" id="PTHR12726:SF0">
    <property type="entry name" value="CERAMIDE GLUCOSYLTRANSFERASE"/>
    <property type="match status" value="1"/>
</dbReference>
<dbReference type="EMBL" id="RSCL01000015">
    <property type="protein sequence ID" value="RUT02767.1"/>
    <property type="molecule type" value="Genomic_DNA"/>
</dbReference>
<evidence type="ECO:0000256" key="2">
    <source>
        <dbReference type="ARBA" id="ARBA00004760"/>
    </source>
</evidence>
<dbReference type="GO" id="GO:0006679">
    <property type="term" value="P:glucosylceramide biosynthetic process"/>
    <property type="evidence" value="ECO:0007669"/>
    <property type="project" value="TreeGrafter"/>
</dbReference>
<name>A0A3S1CHG4_9CYAN</name>
<reference evidence="10" key="1">
    <citation type="submission" date="2018-12" db="EMBL/GenBank/DDBJ databases">
        <authorList>
            <person name="Will S."/>
            <person name="Neumann-Schaal M."/>
            <person name="Henke P."/>
        </authorList>
    </citation>
    <scope>NUCLEOTIDE SEQUENCE</scope>
    <source>
        <strain evidence="10">PCC 7102</strain>
    </source>
</reference>
<keyword evidence="6 9" id="KW-0812">Transmembrane</keyword>
<dbReference type="Gene3D" id="3.90.550.10">
    <property type="entry name" value="Spore Coat Polysaccharide Biosynthesis Protein SpsA, Chain A"/>
    <property type="match status" value="1"/>
</dbReference>
<keyword evidence="7 9" id="KW-1133">Transmembrane helix</keyword>
<feature type="transmembrane region" description="Helical" evidence="9">
    <location>
        <begin position="283"/>
        <end position="302"/>
    </location>
</feature>
<dbReference type="InterPro" id="IPR029044">
    <property type="entry name" value="Nucleotide-diphossugar_trans"/>
</dbReference>
<evidence type="ECO:0000256" key="6">
    <source>
        <dbReference type="ARBA" id="ARBA00022692"/>
    </source>
</evidence>
<dbReference type="InterPro" id="IPR025993">
    <property type="entry name" value="Ceramide_glucosylTrfase"/>
</dbReference>
<organism evidence="10 11">
    <name type="scientific">Dulcicalothrix desertica PCC 7102</name>
    <dbReference type="NCBI Taxonomy" id="232991"/>
    <lineage>
        <taxon>Bacteria</taxon>
        <taxon>Bacillati</taxon>
        <taxon>Cyanobacteriota</taxon>
        <taxon>Cyanophyceae</taxon>
        <taxon>Nostocales</taxon>
        <taxon>Calotrichaceae</taxon>
        <taxon>Dulcicalothrix</taxon>
    </lineage>
</organism>
<evidence type="ECO:0000256" key="4">
    <source>
        <dbReference type="ARBA" id="ARBA00022676"/>
    </source>
</evidence>
<comment type="subcellular location">
    <subcellularLocation>
        <location evidence="1">Membrane</location>
        <topology evidence="1">Multi-pass membrane protein</topology>
    </subcellularLocation>
</comment>
<dbReference type="SUPFAM" id="SSF53448">
    <property type="entry name" value="Nucleotide-diphospho-sugar transferases"/>
    <property type="match status" value="1"/>
</dbReference>
<dbReference type="Pfam" id="PF13506">
    <property type="entry name" value="Glyco_transf_21"/>
    <property type="match status" value="1"/>
</dbReference>
<keyword evidence="5 10" id="KW-0808">Transferase</keyword>
<dbReference type="PANTHER" id="PTHR12726">
    <property type="entry name" value="CERAMIDE GLUCOSYLTRANSFERASE"/>
    <property type="match status" value="1"/>
</dbReference>
<evidence type="ECO:0000313" key="10">
    <source>
        <dbReference type="EMBL" id="RUT02767.1"/>
    </source>
</evidence>
<gene>
    <name evidence="10" type="ORF">DSM106972_056870</name>
</gene>
<dbReference type="AlphaFoldDB" id="A0A3S1CHG4"/>
<reference evidence="10" key="2">
    <citation type="journal article" date="2019" name="Genome Biol. Evol.">
        <title>Day and night: Metabolic profiles and evolutionary relationships of six axenic non-marine cyanobacteria.</title>
        <authorList>
            <person name="Will S.E."/>
            <person name="Henke P."/>
            <person name="Boedeker C."/>
            <person name="Huang S."/>
            <person name="Brinkmann H."/>
            <person name="Rohde M."/>
            <person name="Jarek M."/>
            <person name="Friedl T."/>
            <person name="Seufert S."/>
            <person name="Schumacher M."/>
            <person name="Overmann J."/>
            <person name="Neumann-Schaal M."/>
            <person name="Petersen J."/>
        </authorList>
    </citation>
    <scope>NUCLEOTIDE SEQUENCE [LARGE SCALE GENOMIC DNA]</scope>
    <source>
        <strain evidence="10">PCC 7102</strain>
    </source>
</reference>
<protein>
    <submittedName>
        <fullName evidence="10">Glycosyl transferase</fullName>
    </submittedName>
</protein>
<accession>A0A3S1CHG4</accession>
<keyword evidence="8 9" id="KW-0472">Membrane</keyword>
<feature type="transmembrane region" description="Helical" evidence="9">
    <location>
        <begin position="308"/>
        <end position="329"/>
    </location>
</feature>
<dbReference type="Proteomes" id="UP000271624">
    <property type="component" value="Unassembled WGS sequence"/>
</dbReference>
<keyword evidence="11" id="KW-1185">Reference proteome</keyword>
<sequence length="382" mass="43150">MIFFLEIFCLIICFGSVCFYLAGAIYTLLFFTNKNCKSENNRENNIEPVSILVSVRGIDEKSWDNWFSLCNQNYPDYEVLFGVTDKDDPAIVLLEKLVEIFTDRVKYYSDLVPLGVNLKDSNLSYLLEKSQHEILIFADGDIKVSPEYIRLLTAPLKNHQVGAVTCAYIVRSPNSLIAALASFGRCFDFLPSVLIARAIDFGLRFAIGVTIATSKSTLLESGSLQTSRIGSDYNLGKRIALAGYQIYLSPYVLDWNPGSEGIGQLYARELRWARTIRYNRGSIYYGMIFCYGTVFCLPLLILSGFTSWAVAICLTVILVRYAQVLVSIFCMKSPKLLLWLWALPLRDLLSLVIWVIGGFGKRIYWSGRFLSVEGDGLISQWE</sequence>
<evidence type="ECO:0000256" key="9">
    <source>
        <dbReference type="SAM" id="Phobius"/>
    </source>
</evidence>
<evidence type="ECO:0000313" key="11">
    <source>
        <dbReference type="Proteomes" id="UP000271624"/>
    </source>
</evidence>
<comment type="pathway">
    <text evidence="2">Lipid metabolism; sphingolipid metabolism.</text>
</comment>
<dbReference type="GO" id="GO:0008120">
    <property type="term" value="F:ceramide glucosyltransferase activity"/>
    <property type="evidence" value="ECO:0007669"/>
    <property type="project" value="TreeGrafter"/>
</dbReference>
<keyword evidence="4" id="KW-0328">Glycosyltransferase</keyword>
<evidence type="ECO:0000256" key="5">
    <source>
        <dbReference type="ARBA" id="ARBA00022679"/>
    </source>
</evidence>
<proteinExistence type="predicted"/>
<dbReference type="GO" id="GO:0016020">
    <property type="term" value="C:membrane"/>
    <property type="evidence" value="ECO:0007669"/>
    <property type="project" value="UniProtKB-SubCell"/>
</dbReference>
<evidence type="ECO:0000256" key="8">
    <source>
        <dbReference type="ARBA" id="ARBA00023136"/>
    </source>
</evidence>
<dbReference type="OrthoDB" id="9814255at2"/>
<comment type="caution">
    <text evidence="10">The sequence shown here is derived from an EMBL/GenBank/DDBJ whole genome shotgun (WGS) entry which is preliminary data.</text>
</comment>
<feature type="transmembrane region" description="Helical" evidence="9">
    <location>
        <begin position="336"/>
        <end position="356"/>
    </location>
</feature>
<evidence type="ECO:0000256" key="1">
    <source>
        <dbReference type="ARBA" id="ARBA00004141"/>
    </source>
</evidence>
<comment type="pathway">
    <text evidence="3">Sphingolipid metabolism.</text>
</comment>
<evidence type="ECO:0000256" key="3">
    <source>
        <dbReference type="ARBA" id="ARBA00004991"/>
    </source>
</evidence>
<evidence type="ECO:0000256" key="7">
    <source>
        <dbReference type="ARBA" id="ARBA00022989"/>
    </source>
</evidence>
<feature type="transmembrane region" description="Helical" evidence="9">
    <location>
        <begin position="7"/>
        <end position="31"/>
    </location>
</feature>